<accession>A0A552UI05</accession>
<evidence type="ECO:0000256" key="1">
    <source>
        <dbReference type="SAM" id="Phobius"/>
    </source>
</evidence>
<dbReference type="EMBL" id="VJWA01000001">
    <property type="protein sequence ID" value="TRW17827.1"/>
    <property type="molecule type" value="Genomic_DNA"/>
</dbReference>
<proteinExistence type="predicted"/>
<gene>
    <name evidence="2" type="ORF">FMM06_06770</name>
</gene>
<organism evidence="2 3">
    <name type="scientific">Glacieibacterium frigidum</name>
    <dbReference type="NCBI Taxonomy" id="2593303"/>
    <lineage>
        <taxon>Bacteria</taxon>
        <taxon>Pseudomonadati</taxon>
        <taxon>Pseudomonadota</taxon>
        <taxon>Alphaproteobacteria</taxon>
        <taxon>Sphingomonadales</taxon>
        <taxon>Sphingosinicellaceae</taxon>
        <taxon>Glacieibacterium</taxon>
    </lineage>
</organism>
<keyword evidence="1" id="KW-1133">Transmembrane helix</keyword>
<evidence type="ECO:0000313" key="3">
    <source>
        <dbReference type="Proteomes" id="UP000317894"/>
    </source>
</evidence>
<comment type="caution">
    <text evidence="2">The sequence shown here is derived from an EMBL/GenBank/DDBJ whole genome shotgun (WGS) entry which is preliminary data.</text>
</comment>
<keyword evidence="3" id="KW-1185">Reference proteome</keyword>
<keyword evidence="1" id="KW-0472">Membrane</keyword>
<keyword evidence="1" id="KW-0812">Transmembrane</keyword>
<feature type="transmembrane region" description="Helical" evidence="1">
    <location>
        <begin position="137"/>
        <end position="156"/>
    </location>
</feature>
<sequence length="174" mass="18745">MPPDPAAPFDKERFAAFLALATFRRDLRERRIARQWQASFAAWGGLAALVWKQQELGHPYLVAAAALLAAIAHASWLIWHGHRAEGDQAVMHVYHDKATALLGAETPRDIESGSTLSRAASGTGPGPGRAWFNHPAVWLQLATTVMLAGICITLAFTDAAPRSGGGDQVDNAER</sequence>
<name>A0A552UI05_9SPHN</name>
<protein>
    <submittedName>
        <fullName evidence="2">Uncharacterized protein</fullName>
    </submittedName>
</protein>
<dbReference type="AlphaFoldDB" id="A0A552UI05"/>
<dbReference type="Proteomes" id="UP000317894">
    <property type="component" value="Unassembled WGS sequence"/>
</dbReference>
<dbReference type="RefSeq" id="WP_144236521.1">
    <property type="nucleotide sequence ID" value="NZ_VJWA01000001.1"/>
</dbReference>
<feature type="transmembrane region" description="Helical" evidence="1">
    <location>
        <begin position="57"/>
        <end position="79"/>
    </location>
</feature>
<evidence type="ECO:0000313" key="2">
    <source>
        <dbReference type="EMBL" id="TRW17827.1"/>
    </source>
</evidence>
<reference evidence="2 3" key="1">
    <citation type="submission" date="2019-07" db="EMBL/GenBank/DDBJ databases">
        <title>Novel species isolated from glacier.</title>
        <authorList>
            <person name="Liu Q."/>
            <person name="Xin Y.-H."/>
        </authorList>
    </citation>
    <scope>NUCLEOTIDE SEQUENCE [LARGE SCALE GENOMIC DNA]</scope>
    <source>
        <strain evidence="2 3">LB1R16</strain>
    </source>
</reference>